<keyword evidence="2" id="KW-1185">Reference proteome</keyword>
<evidence type="ECO:0000313" key="2">
    <source>
        <dbReference type="Proteomes" id="UP001596978"/>
    </source>
</evidence>
<gene>
    <name evidence="1" type="ORF">ACFQ1M_04605</name>
</gene>
<organism evidence="1 2">
    <name type="scientific">Sungkyunkwania multivorans</name>
    <dbReference type="NCBI Taxonomy" id="1173618"/>
    <lineage>
        <taxon>Bacteria</taxon>
        <taxon>Pseudomonadati</taxon>
        <taxon>Bacteroidota</taxon>
        <taxon>Flavobacteriia</taxon>
        <taxon>Flavobacteriales</taxon>
        <taxon>Flavobacteriaceae</taxon>
        <taxon>Sungkyunkwania</taxon>
    </lineage>
</organism>
<accession>A0ABW3CUL5</accession>
<evidence type="ECO:0000313" key="1">
    <source>
        <dbReference type="EMBL" id="MFD0861476.1"/>
    </source>
</evidence>
<name>A0ABW3CUL5_9FLAO</name>
<protein>
    <submittedName>
        <fullName evidence="1">DUF6882 domain-containing protein</fullName>
    </submittedName>
</protein>
<dbReference type="EMBL" id="JBHTJH010000004">
    <property type="protein sequence ID" value="MFD0861476.1"/>
    <property type="molecule type" value="Genomic_DNA"/>
</dbReference>
<sequence length="249" mass="28035">MNLFKKLFGTAKNGASQNEFVESEFSLMKKTDFNNFEDLLNQHAGYSFEKQLNFNELTGNVAWNIDLNTGMLSFGTLQFPMQVIGSLSFNDYSWMWGWANTKSGIPENLLDGSSKLKALGEKKELEELKKGHFMATEGFEHKMGLVASGLLDADAYFCANYGQGTMVVTVKSDSIPEIDDNNVERVLTTFPQLISGIDLNHQESFKNYLIDRGFKLKLTDRKIEGVKNGKLLIAEFDELSRLIKLNGKI</sequence>
<comment type="caution">
    <text evidence="1">The sequence shown here is derived from an EMBL/GenBank/DDBJ whole genome shotgun (WGS) entry which is preliminary data.</text>
</comment>
<dbReference type="InterPro" id="IPR049249">
    <property type="entry name" value="DUF6882"/>
</dbReference>
<dbReference type="RefSeq" id="WP_386404566.1">
    <property type="nucleotide sequence ID" value="NZ_JBHTJH010000004.1"/>
</dbReference>
<dbReference type="Proteomes" id="UP001596978">
    <property type="component" value="Unassembled WGS sequence"/>
</dbReference>
<reference evidence="2" key="1">
    <citation type="journal article" date="2019" name="Int. J. Syst. Evol. Microbiol.">
        <title>The Global Catalogue of Microorganisms (GCM) 10K type strain sequencing project: providing services to taxonomists for standard genome sequencing and annotation.</title>
        <authorList>
            <consortium name="The Broad Institute Genomics Platform"/>
            <consortium name="The Broad Institute Genome Sequencing Center for Infectious Disease"/>
            <person name="Wu L."/>
            <person name="Ma J."/>
        </authorList>
    </citation>
    <scope>NUCLEOTIDE SEQUENCE [LARGE SCALE GENOMIC DNA]</scope>
    <source>
        <strain evidence="2">CCUG 62952</strain>
    </source>
</reference>
<proteinExistence type="predicted"/>
<dbReference type="Pfam" id="PF21813">
    <property type="entry name" value="DUF6882"/>
    <property type="match status" value="1"/>
</dbReference>